<feature type="compositionally biased region" description="Gly residues" evidence="1">
    <location>
        <begin position="177"/>
        <end position="188"/>
    </location>
</feature>
<dbReference type="AlphaFoldDB" id="H1VIL6"/>
<dbReference type="HOGENOM" id="CLU_1120108_0_0_1"/>
<sequence length="248" mass="24883">MRLFAAAAAVVVAGGVIGGVQVPPAIVAALVVLGQLPPVQHRRPRQALAQALAVHLASEGVQGDVLQEDDVLPSQPRGRARVTAAGVPVPVPTTVPTVRGKPEGDAEAGAGVVADEDLDEGQLVAPAGPDGARLRDGDDAGDEVDGDGLGREAEEVWGRGHVSQVGQAVGRDERRPGAGGGNDGGGGVVVQEGVGRLADEGVAGRRVEGVRVLALCRGPAGTRGGRRGRELGGGEVMVQGEGVVVELR</sequence>
<accession>H1VIL6</accession>
<evidence type="ECO:0000313" key="3">
    <source>
        <dbReference type="Proteomes" id="UP000007174"/>
    </source>
</evidence>
<dbReference type="Proteomes" id="UP000007174">
    <property type="component" value="Unassembled WGS sequence"/>
</dbReference>
<evidence type="ECO:0000256" key="1">
    <source>
        <dbReference type="SAM" id="MobiDB-lite"/>
    </source>
</evidence>
<feature type="region of interest" description="Disordered" evidence="1">
    <location>
        <begin position="126"/>
        <end position="148"/>
    </location>
</feature>
<dbReference type="EMBL" id="CACQ02003853">
    <property type="protein sequence ID" value="CCF40069.1"/>
    <property type="molecule type" value="Genomic_DNA"/>
</dbReference>
<feature type="region of interest" description="Disordered" evidence="1">
    <location>
        <begin position="160"/>
        <end position="190"/>
    </location>
</feature>
<reference evidence="3" key="1">
    <citation type="journal article" date="2012" name="Nat. Genet.">
        <title>Lifestyle transitions in plant pathogenic Colletotrichum fungi deciphered by genome and transcriptome analyses.</title>
        <authorList>
            <person name="O'Connell R.J."/>
            <person name="Thon M.R."/>
            <person name="Hacquard S."/>
            <person name="Amyotte S.G."/>
            <person name="Kleemann J."/>
            <person name="Torres M.F."/>
            <person name="Damm U."/>
            <person name="Buiate E.A."/>
            <person name="Epstein L."/>
            <person name="Alkan N."/>
            <person name="Altmueller J."/>
            <person name="Alvarado-Balderrama L."/>
            <person name="Bauser C.A."/>
            <person name="Becker C."/>
            <person name="Birren B.W."/>
            <person name="Chen Z."/>
            <person name="Choi J."/>
            <person name="Crouch J.A."/>
            <person name="Duvick J.P."/>
            <person name="Farman M.A."/>
            <person name="Gan P."/>
            <person name="Heiman D."/>
            <person name="Henrissat B."/>
            <person name="Howard R.J."/>
            <person name="Kabbage M."/>
            <person name="Koch C."/>
            <person name="Kracher B."/>
            <person name="Kubo Y."/>
            <person name="Law A.D."/>
            <person name="Lebrun M.-H."/>
            <person name="Lee Y.-H."/>
            <person name="Miyara I."/>
            <person name="Moore N."/>
            <person name="Neumann U."/>
            <person name="Nordstroem K."/>
            <person name="Panaccione D.G."/>
            <person name="Panstruga R."/>
            <person name="Place M."/>
            <person name="Proctor R.H."/>
            <person name="Prusky D."/>
            <person name="Rech G."/>
            <person name="Reinhardt R."/>
            <person name="Rollins J.A."/>
            <person name="Rounsley S."/>
            <person name="Schardl C.L."/>
            <person name="Schwartz D.C."/>
            <person name="Shenoy N."/>
            <person name="Shirasu K."/>
            <person name="Sikhakolli U.R."/>
            <person name="Stueber K."/>
            <person name="Sukno S.A."/>
            <person name="Sweigard J.A."/>
            <person name="Takano Y."/>
            <person name="Takahara H."/>
            <person name="Trail F."/>
            <person name="van der Does H.C."/>
            <person name="Voll L.M."/>
            <person name="Will I."/>
            <person name="Young S."/>
            <person name="Zeng Q."/>
            <person name="Zhang J."/>
            <person name="Zhou S."/>
            <person name="Dickman M.B."/>
            <person name="Schulze-Lefert P."/>
            <person name="Ver Loren van Themaat E."/>
            <person name="Ma L.-J."/>
            <person name="Vaillancourt L.J."/>
        </authorList>
    </citation>
    <scope>NUCLEOTIDE SEQUENCE [LARGE SCALE GENOMIC DNA]</scope>
    <source>
        <strain evidence="3">IMI 349063</strain>
    </source>
</reference>
<organism evidence="2 3">
    <name type="scientific">Colletotrichum higginsianum (strain IMI 349063)</name>
    <name type="common">Crucifer anthracnose fungus</name>
    <dbReference type="NCBI Taxonomy" id="759273"/>
    <lineage>
        <taxon>Eukaryota</taxon>
        <taxon>Fungi</taxon>
        <taxon>Dikarya</taxon>
        <taxon>Ascomycota</taxon>
        <taxon>Pezizomycotina</taxon>
        <taxon>Sordariomycetes</taxon>
        <taxon>Hypocreomycetidae</taxon>
        <taxon>Glomerellales</taxon>
        <taxon>Glomerellaceae</taxon>
        <taxon>Colletotrichum</taxon>
        <taxon>Colletotrichum destructivum species complex</taxon>
    </lineage>
</organism>
<evidence type="ECO:0000313" key="2">
    <source>
        <dbReference type="EMBL" id="CCF40069.1"/>
    </source>
</evidence>
<gene>
    <name evidence="2" type="ORF">CH063_10738</name>
</gene>
<name>H1VIL6_COLHI</name>
<proteinExistence type="predicted"/>
<protein>
    <submittedName>
        <fullName evidence="2">Uncharacterized protein</fullName>
    </submittedName>
</protein>